<dbReference type="Proteomes" id="UP000010480">
    <property type="component" value="Chromosome"/>
</dbReference>
<dbReference type="InterPro" id="IPR019734">
    <property type="entry name" value="TPR_rpt"/>
</dbReference>
<dbReference type="PANTHER" id="PTHR44835">
    <property type="entry name" value="UDP-N-ACETYLGLUCOSAMINE--PEPTIDE N-ACETYLGLUCOSAMINYLTRANSFERASE SPINDLY-RELATED"/>
    <property type="match status" value="1"/>
</dbReference>
<evidence type="ECO:0000259" key="9">
    <source>
        <dbReference type="Pfam" id="PF13844"/>
    </source>
</evidence>
<evidence type="ECO:0000256" key="1">
    <source>
        <dbReference type="ARBA" id="ARBA00004922"/>
    </source>
</evidence>
<dbReference type="EC" id="2.4.1.255" evidence="3"/>
<dbReference type="AlphaFoldDB" id="K9Z296"/>
<evidence type="ECO:0000313" key="10">
    <source>
        <dbReference type="EMBL" id="AFZ53326.1"/>
    </source>
</evidence>
<keyword evidence="11" id="KW-1185">Reference proteome</keyword>
<organism evidence="10 11">
    <name type="scientific">Cyanobacterium aponinum (strain PCC 10605)</name>
    <dbReference type="NCBI Taxonomy" id="755178"/>
    <lineage>
        <taxon>Bacteria</taxon>
        <taxon>Bacillati</taxon>
        <taxon>Cyanobacteriota</taxon>
        <taxon>Cyanophyceae</taxon>
        <taxon>Oscillatoriophycideae</taxon>
        <taxon>Chroococcales</taxon>
        <taxon>Geminocystaceae</taxon>
        <taxon>Cyanobacterium</taxon>
    </lineage>
</organism>
<feature type="repeat" description="TPR" evidence="8">
    <location>
        <begin position="219"/>
        <end position="252"/>
    </location>
</feature>
<gene>
    <name evidence="10" type="ordered locus">Cyan10605_1207</name>
</gene>
<reference evidence="11" key="1">
    <citation type="journal article" date="2013" name="Proc. Natl. Acad. Sci. U.S.A.">
        <title>Improving the coverage of the cyanobacterial phylum using diversity-driven genome sequencing.</title>
        <authorList>
            <person name="Shih P.M."/>
            <person name="Wu D."/>
            <person name="Latifi A."/>
            <person name="Axen S.D."/>
            <person name="Fewer D.P."/>
            <person name="Talla E."/>
            <person name="Calteau A."/>
            <person name="Cai F."/>
            <person name="Tandeau de Marsac N."/>
            <person name="Rippka R."/>
            <person name="Herdman M."/>
            <person name="Sivonen K."/>
            <person name="Coursin T."/>
            <person name="Laurent T."/>
            <person name="Goodwin L."/>
            <person name="Nolan M."/>
            <person name="Davenport K.W."/>
            <person name="Han C.S."/>
            <person name="Rubin E.M."/>
            <person name="Eisen J.A."/>
            <person name="Woyke T."/>
            <person name="Gugger M."/>
            <person name="Kerfeld C.A."/>
        </authorList>
    </citation>
    <scope>NUCLEOTIDE SEQUENCE [LARGE SCALE GENOMIC DNA]</scope>
    <source>
        <strain evidence="11">PCC 10605</strain>
    </source>
</reference>
<dbReference type="Pfam" id="PF13844">
    <property type="entry name" value="Glyco_transf_41"/>
    <property type="match status" value="2"/>
</dbReference>
<feature type="repeat" description="TPR" evidence="8">
    <location>
        <begin position="253"/>
        <end position="286"/>
    </location>
</feature>
<dbReference type="PANTHER" id="PTHR44835:SF1">
    <property type="entry name" value="PROTEIN O-GLCNAC TRANSFERASE"/>
    <property type="match status" value="1"/>
</dbReference>
<dbReference type="InterPro" id="IPR011990">
    <property type="entry name" value="TPR-like_helical_dom_sf"/>
</dbReference>
<keyword evidence="5" id="KW-0808">Transferase</keyword>
<protein>
    <recommendedName>
        <fullName evidence="3">protein O-GlcNAc transferase</fullName>
        <ecNumber evidence="3">2.4.1.255</ecNumber>
    </recommendedName>
</protein>
<comment type="similarity">
    <text evidence="2">Belongs to the glycosyltransferase 41 family. O-GlcNAc transferase subfamily.</text>
</comment>
<dbReference type="EMBL" id="CP003947">
    <property type="protein sequence ID" value="AFZ53326.1"/>
    <property type="molecule type" value="Genomic_DNA"/>
</dbReference>
<dbReference type="PATRIC" id="fig|755178.3.peg.1274"/>
<evidence type="ECO:0000256" key="3">
    <source>
        <dbReference type="ARBA" id="ARBA00011970"/>
    </source>
</evidence>
<dbReference type="SUPFAM" id="SSF53756">
    <property type="entry name" value="UDP-Glycosyltransferase/glycogen phosphorylase"/>
    <property type="match status" value="1"/>
</dbReference>
<keyword evidence="6" id="KW-0677">Repeat</keyword>
<dbReference type="SUPFAM" id="SSF48452">
    <property type="entry name" value="TPR-like"/>
    <property type="match status" value="1"/>
</dbReference>
<evidence type="ECO:0000256" key="5">
    <source>
        <dbReference type="ARBA" id="ARBA00022679"/>
    </source>
</evidence>
<evidence type="ECO:0000256" key="7">
    <source>
        <dbReference type="ARBA" id="ARBA00022803"/>
    </source>
</evidence>
<name>K9Z296_CYAAP</name>
<dbReference type="RefSeq" id="WP_015219055.1">
    <property type="nucleotide sequence ID" value="NC_019776.1"/>
</dbReference>
<evidence type="ECO:0000256" key="8">
    <source>
        <dbReference type="PROSITE-ProRule" id="PRU00339"/>
    </source>
</evidence>
<dbReference type="Gene3D" id="1.25.40.10">
    <property type="entry name" value="Tetratricopeptide repeat domain"/>
    <property type="match status" value="1"/>
</dbReference>
<feature type="domain" description="O-GlcNAc transferase C-terminal" evidence="9">
    <location>
        <begin position="398"/>
        <end position="567"/>
    </location>
</feature>
<evidence type="ECO:0000256" key="4">
    <source>
        <dbReference type="ARBA" id="ARBA00022676"/>
    </source>
</evidence>
<dbReference type="SMART" id="SM00028">
    <property type="entry name" value="TPR"/>
    <property type="match status" value="4"/>
</dbReference>
<feature type="repeat" description="TPR" evidence="8">
    <location>
        <begin position="185"/>
        <end position="218"/>
    </location>
</feature>
<accession>K9Z296</accession>
<dbReference type="eggNOG" id="COG0457">
    <property type="taxonomic scope" value="Bacteria"/>
</dbReference>
<dbReference type="Pfam" id="PF13181">
    <property type="entry name" value="TPR_8"/>
    <property type="match status" value="1"/>
</dbReference>
<dbReference type="Pfam" id="PF13431">
    <property type="entry name" value="TPR_17"/>
    <property type="match status" value="1"/>
</dbReference>
<feature type="domain" description="O-GlcNAc transferase C-terminal" evidence="9">
    <location>
        <begin position="677"/>
        <end position="761"/>
    </location>
</feature>
<proteinExistence type="inferred from homology"/>
<sequence length="787" mass="92842">MNQKSAIETFLQCDNYNELVTFYEQKLEKNSESYVNYIYLGLAYLLNENQLEAQTTWFYLLTQENPEYFDVLITVLDQVIVGLINYNRFNPAILAYRSLRAIAPHYKQLQLKSNNLIQKWIEEAIHFTKNGLFYEAKHQYQLLIKFEYSQGSLWRNLSLIHYQLSEYVQAYQAISQSINYEPENHLNFYYGAIFLEKLNNVEDAIKFYQKSIKLNPNHLDSYNNLGNLLLNNNQIKQAEKYYLLAINVDNKYFGACLNLGNLYLKGDRITLALDYYNQALKISPTYENFLWIVNNIRSFNYIQESINFARHNCSLLPDNLFASLECDRILPFVYQKEEEINNHRQNLTRFLQKISEINLDIKNNSLFALQLIDTHTNYHLHYQAQNDLELQILYGNFIHKVMKVNYPSYCQPLKKNKHPEKIRIGYISYCLRSHVVGKLSLGWIKHHNQDKFEIYCYYLGDFSEDKITQEFKQHSNKFYHFKDDTNIEIIAQAIKDNDLDFLVFLDLSMYPRMSQLAGLKLAPIQCVTWLHPITSGIPTIDYFISSELIEKNNTNNHYSEKLIKLPNLSICYSPKNSKVDEDKAKFNLKQENIIYLSSQYCSKYLPQYDYVYPEIAKKVEHCQFVFIHPRINNNNDKITPQLWERIKQSFSNYQLDWQDYCIFLPTIKNSKDYRQLLKSCDIFLDTIGFTGFNSTLDALESFLPVITHSGEFFRTRQSEGILKMIQVTDTVADDVEDYIIKAIALGTNNELRQKISDKIRKNINLLYEDLTSVKALETFYLDTVNNN</sequence>
<evidence type="ECO:0000256" key="6">
    <source>
        <dbReference type="ARBA" id="ARBA00022737"/>
    </source>
</evidence>
<dbReference type="InterPro" id="IPR029489">
    <property type="entry name" value="OGT/SEC/SPY_C"/>
</dbReference>
<dbReference type="OrthoDB" id="146908at2"/>
<evidence type="ECO:0000313" key="11">
    <source>
        <dbReference type="Proteomes" id="UP000010480"/>
    </source>
</evidence>
<evidence type="ECO:0000256" key="2">
    <source>
        <dbReference type="ARBA" id="ARBA00005386"/>
    </source>
</evidence>
<dbReference type="HOGENOM" id="CLU_001721_3_1_3"/>
<dbReference type="Gene3D" id="3.40.50.11380">
    <property type="match status" value="1"/>
</dbReference>
<dbReference type="STRING" id="755178.Cyan10605_1207"/>
<dbReference type="KEGG" id="can:Cyan10605_1207"/>
<comment type="pathway">
    <text evidence="1">Protein modification; protein glycosylation.</text>
</comment>
<dbReference type="PROSITE" id="PS50005">
    <property type="entry name" value="TPR"/>
    <property type="match status" value="4"/>
</dbReference>
<dbReference type="eggNOG" id="COG3914">
    <property type="taxonomic scope" value="Bacteria"/>
</dbReference>
<keyword evidence="7 8" id="KW-0802">TPR repeat</keyword>
<feature type="repeat" description="TPR" evidence="8">
    <location>
        <begin position="151"/>
        <end position="184"/>
    </location>
</feature>
<dbReference type="GO" id="GO:0097363">
    <property type="term" value="F:protein O-acetylglucosaminyltransferase activity"/>
    <property type="evidence" value="ECO:0007669"/>
    <property type="project" value="UniProtKB-EC"/>
</dbReference>
<keyword evidence="4" id="KW-0328">Glycosyltransferase</keyword>
<dbReference type="InterPro" id="IPR051939">
    <property type="entry name" value="Glycosyltr_41/O-GlcNAc_trsf"/>
</dbReference>
<dbReference type="Gene3D" id="3.40.50.2000">
    <property type="entry name" value="Glycogen Phosphorylase B"/>
    <property type="match status" value="1"/>
</dbReference>